<keyword evidence="4" id="KW-0732">Signal</keyword>
<dbReference type="Pfam" id="PF00250">
    <property type="entry name" value="Forkhead"/>
    <property type="match status" value="1"/>
</dbReference>
<dbReference type="Gene3D" id="1.10.10.10">
    <property type="entry name" value="Winged helix-like DNA-binding domain superfamily/Winged helix DNA-binding domain"/>
    <property type="match status" value="1"/>
</dbReference>
<evidence type="ECO:0000313" key="7">
    <source>
        <dbReference type="Proteomes" id="UP000252519"/>
    </source>
</evidence>
<dbReference type="SUPFAM" id="SSF46785">
    <property type="entry name" value="Winged helix' DNA-binding domain"/>
    <property type="match status" value="1"/>
</dbReference>
<dbReference type="OrthoDB" id="5830876at2759"/>
<dbReference type="InterPro" id="IPR050998">
    <property type="entry name" value="FOXP"/>
</dbReference>
<gene>
    <name evidence="6" type="ORF">ANCCAN_10250</name>
</gene>
<feature type="domain" description="Fork-head" evidence="5">
    <location>
        <begin position="140"/>
        <end position="194"/>
    </location>
</feature>
<reference evidence="6 7" key="1">
    <citation type="submission" date="2014-10" db="EMBL/GenBank/DDBJ databases">
        <title>Draft genome of the hookworm Ancylostoma caninum.</title>
        <authorList>
            <person name="Mitreva M."/>
        </authorList>
    </citation>
    <scope>NUCLEOTIDE SEQUENCE [LARGE SCALE GENOMIC DNA]</scope>
    <source>
        <strain evidence="6 7">Baltimore</strain>
    </source>
</reference>
<dbReference type="InterPro" id="IPR036390">
    <property type="entry name" value="WH_DNA-bd_sf"/>
</dbReference>
<feature type="compositionally biased region" description="Polar residues" evidence="3">
    <location>
        <begin position="90"/>
        <end position="106"/>
    </location>
</feature>
<dbReference type="InterPro" id="IPR001766">
    <property type="entry name" value="Fork_head_dom"/>
</dbReference>
<comment type="caution">
    <text evidence="6">The sequence shown here is derived from an EMBL/GenBank/DDBJ whole genome shotgun (WGS) entry which is preliminary data.</text>
</comment>
<protein>
    <submittedName>
        <fullName evidence="6">Fork head domain protein</fullName>
    </submittedName>
</protein>
<keyword evidence="1 2" id="KW-0238">DNA-binding</keyword>
<keyword evidence="2" id="KW-0539">Nucleus</keyword>
<feature type="DNA-binding region" description="Fork-head" evidence="2">
    <location>
        <begin position="140"/>
        <end position="194"/>
    </location>
</feature>
<dbReference type="GO" id="GO:0005634">
    <property type="term" value="C:nucleus"/>
    <property type="evidence" value="ECO:0007669"/>
    <property type="project" value="UniProtKB-SubCell"/>
</dbReference>
<name>A0A368GJB1_ANCCA</name>
<accession>A0A368GJB1</accession>
<feature type="non-terminal residue" evidence="6">
    <location>
        <position position="1"/>
    </location>
</feature>
<dbReference type="InterPro" id="IPR036388">
    <property type="entry name" value="WH-like_DNA-bd_sf"/>
</dbReference>
<proteinExistence type="predicted"/>
<organism evidence="6 7">
    <name type="scientific">Ancylostoma caninum</name>
    <name type="common">Dog hookworm</name>
    <dbReference type="NCBI Taxonomy" id="29170"/>
    <lineage>
        <taxon>Eukaryota</taxon>
        <taxon>Metazoa</taxon>
        <taxon>Ecdysozoa</taxon>
        <taxon>Nematoda</taxon>
        <taxon>Chromadorea</taxon>
        <taxon>Rhabditida</taxon>
        <taxon>Rhabditina</taxon>
        <taxon>Rhabditomorpha</taxon>
        <taxon>Strongyloidea</taxon>
        <taxon>Ancylostomatidae</taxon>
        <taxon>Ancylostomatinae</taxon>
        <taxon>Ancylostoma</taxon>
    </lineage>
</organism>
<dbReference type="PROSITE" id="PS50039">
    <property type="entry name" value="FORK_HEAD_3"/>
    <property type="match status" value="1"/>
</dbReference>
<dbReference type="AlphaFoldDB" id="A0A368GJB1"/>
<dbReference type="STRING" id="29170.A0A368GJB1"/>
<evidence type="ECO:0000256" key="1">
    <source>
        <dbReference type="ARBA" id="ARBA00023125"/>
    </source>
</evidence>
<sequence length="232" mass="26070">LDIPKISIRLLLVILAVCLAVDFGSRYHTVVDTSPVSSLIRRLTDFRRSTVAETFCAKEKSHLGQSSLPSVSLSISEAATTPLSIPAPSVVSSEGSPNSGDQQSQKPFVPRRSRISDKSVLPISADIARNRDFYRTNDVRPPYTYASLIRQAIMESPDCQLTLNEIYTWFTETFAYFRRNAATWKVRYPYNPSFYLRLSLCLLPLLIPLIHSRLSAIRFLSVVVMNHMSGAR</sequence>
<dbReference type="SMART" id="SM00339">
    <property type="entry name" value="FH"/>
    <property type="match status" value="1"/>
</dbReference>
<dbReference type="Proteomes" id="UP000252519">
    <property type="component" value="Unassembled WGS sequence"/>
</dbReference>
<comment type="subcellular location">
    <subcellularLocation>
        <location evidence="2">Nucleus</location>
    </subcellularLocation>
</comment>
<dbReference type="GO" id="GO:0000978">
    <property type="term" value="F:RNA polymerase II cis-regulatory region sequence-specific DNA binding"/>
    <property type="evidence" value="ECO:0007669"/>
    <property type="project" value="TreeGrafter"/>
</dbReference>
<evidence type="ECO:0000256" key="3">
    <source>
        <dbReference type="SAM" id="MobiDB-lite"/>
    </source>
</evidence>
<dbReference type="PANTHER" id="PTHR45796">
    <property type="entry name" value="FORKHEAD BOX P, ISOFORM C"/>
    <property type="match status" value="1"/>
</dbReference>
<feature type="region of interest" description="Disordered" evidence="3">
    <location>
        <begin position="86"/>
        <end position="114"/>
    </location>
</feature>
<dbReference type="PANTHER" id="PTHR45796:SF4">
    <property type="entry name" value="FORKHEAD BOX P, ISOFORM C"/>
    <property type="match status" value="1"/>
</dbReference>
<keyword evidence="7" id="KW-1185">Reference proteome</keyword>
<evidence type="ECO:0000256" key="4">
    <source>
        <dbReference type="SAM" id="SignalP"/>
    </source>
</evidence>
<evidence type="ECO:0000259" key="5">
    <source>
        <dbReference type="PROSITE" id="PS50039"/>
    </source>
</evidence>
<dbReference type="PRINTS" id="PR00053">
    <property type="entry name" value="FORKHEAD"/>
</dbReference>
<dbReference type="GO" id="GO:0000981">
    <property type="term" value="F:DNA-binding transcription factor activity, RNA polymerase II-specific"/>
    <property type="evidence" value="ECO:0007669"/>
    <property type="project" value="TreeGrafter"/>
</dbReference>
<evidence type="ECO:0000256" key="2">
    <source>
        <dbReference type="PROSITE-ProRule" id="PRU00089"/>
    </source>
</evidence>
<feature type="signal peptide" evidence="4">
    <location>
        <begin position="1"/>
        <end position="20"/>
    </location>
</feature>
<dbReference type="EMBL" id="JOJR01000147">
    <property type="protein sequence ID" value="RCN43778.1"/>
    <property type="molecule type" value="Genomic_DNA"/>
</dbReference>
<evidence type="ECO:0000313" key="6">
    <source>
        <dbReference type="EMBL" id="RCN43778.1"/>
    </source>
</evidence>
<feature type="chain" id="PRO_5016711566" evidence="4">
    <location>
        <begin position="21"/>
        <end position="232"/>
    </location>
</feature>